<evidence type="ECO:0000313" key="2">
    <source>
        <dbReference type="Proteomes" id="UP001596495"/>
    </source>
</evidence>
<organism evidence="1 2">
    <name type="scientific">Hydrogenophaga bisanensis</name>
    <dbReference type="NCBI Taxonomy" id="439611"/>
    <lineage>
        <taxon>Bacteria</taxon>
        <taxon>Pseudomonadati</taxon>
        <taxon>Pseudomonadota</taxon>
        <taxon>Betaproteobacteria</taxon>
        <taxon>Burkholderiales</taxon>
        <taxon>Comamonadaceae</taxon>
        <taxon>Hydrogenophaga</taxon>
    </lineage>
</organism>
<dbReference type="SUPFAM" id="SSF52540">
    <property type="entry name" value="P-loop containing nucleoside triphosphate hydrolases"/>
    <property type="match status" value="1"/>
</dbReference>
<dbReference type="RefSeq" id="WP_382259717.1">
    <property type="nucleotide sequence ID" value="NZ_JBHTBX010000015.1"/>
</dbReference>
<name>A0ABW2RDP3_9BURK</name>
<keyword evidence="2" id="KW-1185">Reference proteome</keyword>
<reference evidence="2" key="1">
    <citation type="journal article" date="2019" name="Int. J. Syst. Evol. Microbiol.">
        <title>The Global Catalogue of Microorganisms (GCM) 10K type strain sequencing project: providing services to taxonomists for standard genome sequencing and annotation.</title>
        <authorList>
            <consortium name="The Broad Institute Genomics Platform"/>
            <consortium name="The Broad Institute Genome Sequencing Center for Infectious Disease"/>
            <person name="Wu L."/>
            <person name="Ma J."/>
        </authorList>
    </citation>
    <scope>NUCLEOTIDE SEQUENCE [LARGE SCALE GENOMIC DNA]</scope>
    <source>
        <strain evidence="2">CCUG 54518</strain>
    </source>
</reference>
<dbReference type="Proteomes" id="UP001596495">
    <property type="component" value="Unassembled WGS sequence"/>
</dbReference>
<gene>
    <name evidence="1" type="ORF">ACFQNJ_17080</name>
</gene>
<sequence length="775" mass="87500">MDIDEDSVHRLQQSIKEMQQSMDKFDERFYIWFVTDKRLKEEVDRWDGLESNEVVSILNAMQDKTYQSKQVYTLKTYAFILFTGDTGVYAFMENVRRKMSEEGVNFSLAVLSSLNPASNVRSAVLHDARQLDSNIEIAQETIASFVSTHTISTFKRLSGWDMDTALLRMASPTLGHTSRVEPSPSSMLDGTLATSDVKIGREVFAVQGPNRALYGTIVSLSGYPGNTETMVKLLATQAEFRLTHVLHCMSYDHARAIVDEHGRYYRMTQSTLSQRVAAFLRGVEPEVDPGKADLYAECVEAMRRQTAEQLGFAMHSVSITFYGETAQHVQQVTSSVLREIGGLPQIRERLGLKAAMLSTLPGQWAHNKRLMLANNQIISHMLPTVGIYPGSPVSEHLSAIYSRPTPPLATFTSRFGTEVHFDPFVKQVGHSLLVMPTGGGKTTFVNYCLAQFSRYPDAQVVIFDRDHSCRIITNLVGGTHMDLRRGMKLNPLAHIRESELEQIQAREFIIRRVEEGGERLTALDRADIFEKIKAVADSEHQEVSLNTVWSLLSSDIQVKLHEWVENGPYGYFGSNEDHFSLSRWTCIEMKEIMKVDRLGRAFLDHAFSSISRMLTGKPTFIYVEEASFALSNPAFLAGIDEWLKTFRKKNAFVWLTVQSPESVTGVDSEAVRATLTDNIPNILLGANPKLESHRALYRQIFGLTDDQVSMIKGLRPQRDYLRIAGSICRVLRTNFGQDTLALIRSEPKYQELLDKVMSSGDPNWRSEYIKQATRI</sequence>
<evidence type="ECO:0000313" key="1">
    <source>
        <dbReference type="EMBL" id="MFC7436224.1"/>
    </source>
</evidence>
<dbReference type="PANTHER" id="PTHR30121">
    <property type="entry name" value="UNCHARACTERIZED PROTEIN YJGR-RELATED"/>
    <property type="match status" value="1"/>
</dbReference>
<proteinExistence type="predicted"/>
<accession>A0ABW2RDP3</accession>
<dbReference type="EMBL" id="JBHTBX010000015">
    <property type="protein sequence ID" value="MFC7436224.1"/>
    <property type="molecule type" value="Genomic_DNA"/>
</dbReference>
<dbReference type="PANTHER" id="PTHR30121:SF12">
    <property type="entry name" value="TYPE IV SECRETION SYSTEM PROTEIN CAGE"/>
    <property type="match status" value="1"/>
</dbReference>
<dbReference type="InterPro" id="IPR051162">
    <property type="entry name" value="T4SS_component"/>
</dbReference>
<dbReference type="Gene3D" id="3.40.50.300">
    <property type="entry name" value="P-loop containing nucleotide triphosphate hydrolases"/>
    <property type="match status" value="1"/>
</dbReference>
<dbReference type="InterPro" id="IPR027417">
    <property type="entry name" value="P-loop_NTPase"/>
</dbReference>
<protein>
    <submittedName>
        <fullName evidence="1">VirB4 family type IV secretion system protein</fullName>
    </submittedName>
</protein>
<comment type="caution">
    <text evidence="1">The sequence shown here is derived from an EMBL/GenBank/DDBJ whole genome shotgun (WGS) entry which is preliminary data.</text>
</comment>